<gene>
    <name evidence="2" type="ORF">QE152_g6725</name>
</gene>
<dbReference type="EMBL" id="JASPKY010000046">
    <property type="protein sequence ID" value="KAK9745712.1"/>
    <property type="molecule type" value="Genomic_DNA"/>
</dbReference>
<evidence type="ECO:0000256" key="1">
    <source>
        <dbReference type="SAM" id="MobiDB-lite"/>
    </source>
</evidence>
<dbReference type="AlphaFoldDB" id="A0AAW1MJD5"/>
<name>A0AAW1MJD5_POPJA</name>
<sequence length="135" mass="15951">MAFKGETSKNTKTVSRRERTSSDHISEKKNKMAFKGETSKNTKTVSRRESKRRRSSNVLMNLQMMQRMTVKLFMMILQAPRMSQTFLQDAEKRIVKQKRHKLMMILQAPRMSQTFLQDAEKRIVKQKRHKIGFSA</sequence>
<protein>
    <submittedName>
        <fullName evidence="2">Uncharacterized protein</fullName>
    </submittedName>
</protein>
<feature type="region of interest" description="Disordered" evidence="1">
    <location>
        <begin position="1"/>
        <end position="57"/>
    </location>
</feature>
<organism evidence="2 3">
    <name type="scientific">Popillia japonica</name>
    <name type="common">Japanese beetle</name>
    <dbReference type="NCBI Taxonomy" id="7064"/>
    <lineage>
        <taxon>Eukaryota</taxon>
        <taxon>Metazoa</taxon>
        <taxon>Ecdysozoa</taxon>
        <taxon>Arthropoda</taxon>
        <taxon>Hexapoda</taxon>
        <taxon>Insecta</taxon>
        <taxon>Pterygota</taxon>
        <taxon>Neoptera</taxon>
        <taxon>Endopterygota</taxon>
        <taxon>Coleoptera</taxon>
        <taxon>Polyphaga</taxon>
        <taxon>Scarabaeiformia</taxon>
        <taxon>Scarabaeidae</taxon>
        <taxon>Rutelinae</taxon>
        <taxon>Popillia</taxon>
    </lineage>
</organism>
<reference evidence="2 3" key="1">
    <citation type="journal article" date="2024" name="BMC Genomics">
        <title>De novo assembly and annotation of Popillia japonica's genome with initial clues to its potential as an invasive pest.</title>
        <authorList>
            <person name="Cucini C."/>
            <person name="Boschi S."/>
            <person name="Funari R."/>
            <person name="Cardaioli E."/>
            <person name="Iannotti N."/>
            <person name="Marturano G."/>
            <person name="Paoli F."/>
            <person name="Bruttini M."/>
            <person name="Carapelli A."/>
            <person name="Frati F."/>
            <person name="Nardi F."/>
        </authorList>
    </citation>
    <scope>NUCLEOTIDE SEQUENCE [LARGE SCALE GENOMIC DNA]</scope>
    <source>
        <strain evidence="2">DMR45628</strain>
    </source>
</reference>
<dbReference type="Proteomes" id="UP001458880">
    <property type="component" value="Unassembled WGS sequence"/>
</dbReference>
<keyword evidence="3" id="KW-1185">Reference proteome</keyword>
<accession>A0AAW1MJD5</accession>
<evidence type="ECO:0000313" key="2">
    <source>
        <dbReference type="EMBL" id="KAK9745712.1"/>
    </source>
</evidence>
<evidence type="ECO:0000313" key="3">
    <source>
        <dbReference type="Proteomes" id="UP001458880"/>
    </source>
</evidence>
<proteinExistence type="predicted"/>
<feature type="compositionally biased region" description="Basic and acidic residues" evidence="1">
    <location>
        <begin position="15"/>
        <end position="30"/>
    </location>
</feature>
<comment type="caution">
    <text evidence="2">The sequence shown here is derived from an EMBL/GenBank/DDBJ whole genome shotgun (WGS) entry which is preliminary data.</text>
</comment>